<protein>
    <submittedName>
        <fullName evidence="3">Uncharacterized protein</fullName>
    </submittedName>
</protein>
<name>A0AAN8WLR5_HALRR</name>
<evidence type="ECO:0000313" key="4">
    <source>
        <dbReference type="Proteomes" id="UP001381693"/>
    </source>
</evidence>
<gene>
    <name evidence="3" type="ORF">SK128_012050</name>
</gene>
<comment type="caution">
    <text evidence="3">The sequence shown here is derived from an EMBL/GenBank/DDBJ whole genome shotgun (WGS) entry which is preliminary data.</text>
</comment>
<reference evidence="3 4" key="1">
    <citation type="submission" date="2023-11" db="EMBL/GenBank/DDBJ databases">
        <title>Halocaridina rubra genome assembly.</title>
        <authorList>
            <person name="Smith C."/>
        </authorList>
    </citation>
    <scope>NUCLEOTIDE SEQUENCE [LARGE SCALE GENOMIC DNA]</scope>
    <source>
        <strain evidence="3">EP-1</strain>
        <tissue evidence="3">Whole</tissue>
    </source>
</reference>
<feature type="compositionally biased region" description="Acidic residues" evidence="1">
    <location>
        <begin position="68"/>
        <end position="119"/>
    </location>
</feature>
<accession>A0AAN8WLR5</accession>
<evidence type="ECO:0000256" key="2">
    <source>
        <dbReference type="SAM" id="SignalP"/>
    </source>
</evidence>
<keyword evidence="2" id="KW-0732">Signal</keyword>
<feature type="signal peptide" evidence="2">
    <location>
        <begin position="1"/>
        <end position="17"/>
    </location>
</feature>
<evidence type="ECO:0000313" key="3">
    <source>
        <dbReference type="EMBL" id="KAK7065278.1"/>
    </source>
</evidence>
<keyword evidence="4" id="KW-1185">Reference proteome</keyword>
<dbReference type="EMBL" id="JAXCGZ010020832">
    <property type="protein sequence ID" value="KAK7065278.1"/>
    <property type="molecule type" value="Genomic_DNA"/>
</dbReference>
<sequence length="133" mass="15419">MFSLRFWVAIFISGTIAAQLPPSSMPNADYLDEVKEFSQHNVEDAAKKYREKINKMDMLVDYPKDHDYDDYDDEDDDDDDYEDEDEDYDDEDDDDEEGGGCGGGDDDEDDEDYDDDEESSNPVLDVIDEFFTR</sequence>
<feature type="chain" id="PRO_5042987217" evidence="2">
    <location>
        <begin position="18"/>
        <end position="133"/>
    </location>
</feature>
<proteinExistence type="predicted"/>
<organism evidence="3 4">
    <name type="scientific">Halocaridina rubra</name>
    <name type="common">Hawaiian red shrimp</name>
    <dbReference type="NCBI Taxonomy" id="373956"/>
    <lineage>
        <taxon>Eukaryota</taxon>
        <taxon>Metazoa</taxon>
        <taxon>Ecdysozoa</taxon>
        <taxon>Arthropoda</taxon>
        <taxon>Crustacea</taxon>
        <taxon>Multicrustacea</taxon>
        <taxon>Malacostraca</taxon>
        <taxon>Eumalacostraca</taxon>
        <taxon>Eucarida</taxon>
        <taxon>Decapoda</taxon>
        <taxon>Pleocyemata</taxon>
        <taxon>Caridea</taxon>
        <taxon>Atyoidea</taxon>
        <taxon>Atyidae</taxon>
        <taxon>Halocaridina</taxon>
    </lineage>
</organism>
<evidence type="ECO:0000256" key="1">
    <source>
        <dbReference type="SAM" id="MobiDB-lite"/>
    </source>
</evidence>
<dbReference type="Proteomes" id="UP001381693">
    <property type="component" value="Unassembled WGS sequence"/>
</dbReference>
<feature type="region of interest" description="Disordered" evidence="1">
    <location>
        <begin position="61"/>
        <end position="133"/>
    </location>
</feature>
<dbReference type="AlphaFoldDB" id="A0AAN8WLR5"/>